<reference evidence="1" key="1">
    <citation type="submission" date="2022-11" db="EMBL/GenBank/DDBJ databases">
        <authorList>
            <person name="Kikuchi T."/>
        </authorList>
    </citation>
    <scope>NUCLEOTIDE SEQUENCE</scope>
    <source>
        <strain evidence="1">PS1010</strain>
    </source>
</reference>
<dbReference type="EMBL" id="CANHGI010000001">
    <property type="protein sequence ID" value="CAI5440155.1"/>
    <property type="molecule type" value="Genomic_DNA"/>
</dbReference>
<comment type="caution">
    <text evidence="1">The sequence shown here is derived from an EMBL/GenBank/DDBJ whole genome shotgun (WGS) entry which is preliminary data.</text>
</comment>
<accession>A0A9P1MX84</accession>
<organism evidence="1 2">
    <name type="scientific">Caenorhabditis angaria</name>
    <dbReference type="NCBI Taxonomy" id="860376"/>
    <lineage>
        <taxon>Eukaryota</taxon>
        <taxon>Metazoa</taxon>
        <taxon>Ecdysozoa</taxon>
        <taxon>Nematoda</taxon>
        <taxon>Chromadorea</taxon>
        <taxon>Rhabditida</taxon>
        <taxon>Rhabditina</taxon>
        <taxon>Rhabditomorpha</taxon>
        <taxon>Rhabditoidea</taxon>
        <taxon>Rhabditidae</taxon>
        <taxon>Peloderinae</taxon>
        <taxon>Caenorhabditis</taxon>
    </lineage>
</organism>
<sequence length="130" mass="15289">MPPKLRYIFAKCCFDLSKMEDCQNALFVNKNLPEEKVREFLSKIKLETGKVSARQAATPAKTVFRQMSLELHKVQEIEAKMEVLSSDTENVHMPRELEDPQFLQQIEQLELFQRHIQLVLQPEILTWQKC</sequence>
<evidence type="ECO:0000313" key="2">
    <source>
        <dbReference type="Proteomes" id="UP001152747"/>
    </source>
</evidence>
<evidence type="ECO:0000313" key="1">
    <source>
        <dbReference type="EMBL" id="CAI5440155.1"/>
    </source>
</evidence>
<dbReference type="AlphaFoldDB" id="A0A9P1MX84"/>
<name>A0A9P1MX84_9PELO</name>
<protein>
    <submittedName>
        <fullName evidence="1">Uncharacterized protein</fullName>
    </submittedName>
</protein>
<proteinExistence type="predicted"/>
<keyword evidence="2" id="KW-1185">Reference proteome</keyword>
<gene>
    <name evidence="1" type="ORF">CAMP_LOCUS2792</name>
</gene>
<dbReference type="Proteomes" id="UP001152747">
    <property type="component" value="Unassembled WGS sequence"/>
</dbReference>